<dbReference type="InterPro" id="IPR011330">
    <property type="entry name" value="Glyco_hydro/deAcase_b/a-brl"/>
</dbReference>
<proteinExistence type="predicted"/>
<dbReference type="PANTHER" id="PTHR10587">
    <property type="entry name" value="GLYCOSYL TRANSFERASE-RELATED"/>
    <property type="match status" value="1"/>
</dbReference>
<protein>
    <submittedName>
        <fullName evidence="2">Peptidoglycan/xylan/chitin deacetylase, PgdA/CDA1 family</fullName>
    </submittedName>
</protein>
<evidence type="ECO:0000313" key="3">
    <source>
        <dbReference type="Proteomes" id="UP000184423"/>
    </source>
</evidence>
<dbReference type="SUPFAM" id="SSF88713">
    <property type="entry name" value="Glycoside hydrolase/deacetylase"/>
    <property type="match status" value="1"/>
</dbReference>
<dbReference type="InterPro" id="IPR002509">
    <property type="entry name" value="NODB_dom"/>
</dbReference>
<dbReference type="Pfam" id="PF01522">
    <property type="entry name" value="Polysacc_deac_1"/>
    <property type="match status" value="1"/>
</dbReference>
<evidence type="ECO:0000313" key="2">
    <source>
        <dbReference type="EMBL" id="SHE88206.1"/>
    </source>
</evidence>
<reference evidence="3" key="1">
    <citation type="submission" date="2016-11" db="EMBL/GenBank/DDBJ databases">
        <authorList>
            <person name="Varghese N."/>
            <person name="Submissions S."/>
        </authorList>
    </citation>
    <scope>NUCLEOTIDE SEQUENCE [LARGE SCALE GENOMIC DNA]</scope>
    <source>
        <strain evidence="3">DSM 10124</strain>
    </source>
</reference>
<dbReference type="PANTHER" id="PTHR10587:SF125">
    <property type="entry name" value="POLYSACCHARIDE DEACETYLASE YHEN-RELATED"/>
    <property type="match status" value="1"/>
</dbReference>
<name>A0A1M4X3Z3_9CLOT</name>
<dbReference type="RefSeq" id="WP_084106571.1">
    <property type="nucleotide sequence ID" value="NZ_FQVG01000021.1"/>
</dbReference>
<dbReference type="Gene3D" id="3.20.20.370">
    <property type="entry name" value="Glycoside hydrolase/deacetylase"/>
    <property type="match status" value="1"/>
</dbReference>
<sequence>MYLFVLKIILLLTLNFNNIYQISTKCIEEYIVNNQNYKFNLDQIYDYREDKFYINIHYVKLNNRQIASSSTLPLITIKKEKHNSHSKVIYLTFDDGPSKLTLDILKVLDEHKVKATFFVVGNKVKQYPEITKEIREKGHILALHSYSHDYKKIYSDYESFINEMEYTQNLIYDVTKYKSYIIRFPGGSYKRLNIEFYNLLKEKNYRIYDWNISCGDGIGKNKDVETIYKNATDYGTHSRIILLMHCRQSDNATLCALPKIIEFYKKEGFKFETLDKCEEDYIFPFK</sequence>
<dbReference type="EMBL" id="FQVG01000021">
    <property type="protein sequence ID" value="SHE88206.1"/>
    <property type="molecule type" value="Genomic_DNA"/>
</dbReference>
<gene>
    <name evidence="2" type="ORF">SAMN02746091_01307</name>
</gene>
<accession>A0A1M4X3Z3</accession>
<keyword evidence="3" id="KW-1185">Reference proteome</keyword>
<dbReference type="CDD" id="cd10944">
    <property type="entry name" value="CE4_SmPgdA_like"/>
    <property type="match status" value="1"/>
</dbReference>
<organism evidence="2 3">
    <name type="scientific">Caloramator proteoclasticus DSM 10124</name>
    <dbReference type="NCBI Taxonomy" id="1121262"/>
    <lineage>
        <taxon>Bacteria</taxon>
        <taxon>Bacillati</taxon>
        <taxon>Bacillota</taxon>
        <taxon>Clostridia</taxon>
        <taxon>Eubacteriales</taxon>
        <taxon>Clostridiaceae</taxon>
        <taxon>Caloramator</taxon>
    </lineage>
</organism>
<dbReference type="InterPro" id="IPR050248">
    <property type="entry name" value="Polysacc_deacetylase_ArnD"/>
</dbReference>
<dbReference type="PROSITE" id="PS51677">
    <property type="entry name" value="NODB"/>
    <property type="match status" value="1"/>
</dbReference>
<dbReference type="AlphaFoldDB" id="A0A1M4X3Z3"/>
<dbReference type="Proteomes" id="UP000184423">
    <property type="component" value="Unassembled WGS sequence"/>
</dbReference>
<dbReference type="GO" id="GO:0005975">
    <property type="term" value="P:carbohydrate metabolic process"/>
    <property type="evidence" value="ECO:0007669"/>
    <property type="project" value="InterPro"/>
</dbReference>
<feature type="domain" description="NodB homology" evidence="1">
    <location>
        <begin position="87"/>
        <end position="272"/>
    </location>
</feature>
<dbReference type="GO" id="GO:0016810">
    <property type="term" value="F:hydrolase activity, acting on carbon-nitrogen (but not peptide) bonds"/>
    <property type="evidence" value="ECO:0007669"/>
    <property type="project" value="InterPro"/>
</dbReference>
<evidence type="ECO:0000259" key="1">
    <source>
        <dbReference type="PROSITE" id="PS51677"/>
    </source>
</evidence>